<comment type="cofactor">
    <cofactor evidence="7">
        <name>Zn(2+)</name>
        <dbReference type="ChEBI" id="CHEBI:29105"/>
    </cofactor>
    <text evidence="7">Binds 1 zinc ion per subunit.</text>
</comment>
<reference evidence="10" key="1">
    <citation type="submission" date="2017-01" db="EMBL/GenBank/DDBJ databases">
        <title>Comparative genomics of anhydrobiosis in the tardigrade Hypsibius dujardini.</title>
        <authorList>
            <person name="Yoshida Y."/>
            <person name="Koutsovoulos G."/>
            <person name="Laetsch D."/>
            <person name="Stevens L."/>
            <person name="Kumar S."/>
            <person name="Horikawa D."/>
            <person name="Ishino K."/>
            <person name="Komine S."/>
            <person name="Tomita M."/>
            <person name="Blaxter M."/>
            <person name="Arakawa K."/>
        </authorList>
    </citation>
    <scope>NUCLEOTIDE SEQUENCE [LARGE SCALE GENOMIC DNA]</scope>
    <source>
        <strain evidence="10">Z151</strain>
    </source>
</reference>
<sequence>MGLERDGSPESNDMMAKNGIADDAYRWPKDANNSTVSIPYVISPAFRFFHEQARGDRDDYVDINYANIVANDTVQFAKVSNSVTFGQEYDFESVMHYEKYSFAIDKTVWTIRPKDDSKIIGQRLTLSPTDISKINLMYNCENINPDNEPAATSTPTTMAKISKLAAVANSNNGGTVTSDLPVPEYFCYFYNNLRYSCKTKCEASGGETVLKYFTSTSRGNFRGVKQFYDMDCKADLQLSSEKRWEIGSNSLVPVIWSTNVEVEILATCAFYKSMDFKCSGVTDCQKSNNENRCGSTELWSGSYSGSPNESPLGPLPHYHIFFFIIIMVVYLQLHPLNAPTMLNASGVI</sequence>
<dbReference type="PRINTS" id="PR00480">
    <property type="entry name" value="ASTACIN"/>
</dbReference>
<dbReference type="AlphaFoldDB" id="A0A1W0WQE0"/>
<evidence type="ECO:0000256" key="1">
    <source>
        <dbReference type="ARBA" id="ARBA00022670"/>
    </source>
</evidence>
<proteinExistence type="predicted"/>
<keyword evidence="2 7" id="KW-0479">Metal-binding</keyword>
<dbReference type="InterPro" id="IPR001506">
    <property type="entry name" value="Peptidase_M12A"/>
</dbReference>
<keyword evidence="5 7" id="KW-0482">Metalloprotease</keyword>
<accession>A0A1W0WQE0</accession>
<evidence type="ECO:0000259" key="8">
    <source>
        <dbReference type="PROSITE" id="PS51864"/>
    </source>
</evidence>
<comment type="caution">
    <text evidence="6">Lacks conserved residue(s) required for the propagation of feature annotation.</text>
</comment>
<dbReference type="OrthoDB" id="291007at2759"/>
<evidence type="ECO:0000256" key="6">
    <source>
        <dbReference type="PROSITE-ProRule" id="PRU01211"/>
    </source>
</evidence>
<dbReference type="GO" id="GO:0006508">
    <property type="term" value="P:proteolysis"/>
    <property type="evidence" value="ECO:0007669"/>
    <property type="project" value="UniProtKB-KW"/>
</dbReference>
<evidence type="ECO:0000313" key="10">
    <source>
        <dbReference type="Proteomes" id="UP000192578"/>
    </source>
</evidence>
<feature type="domain" description="Peptidase M12A" evidence="8">
    <location>
        <begin position="1"/>
        <end position="141"/>
    </location>
</feature>
<keyword evidence="4 7" id="KW-0862">Zinc</keyword>
<protein>
    <recommendedName>
        <fullName evidence="7">Metalloendopeptidase</fullName>
        <ecNumber evidence="7">3.4.24.-</ecNumber>
    </recommendedName>
</protein>
<dbReference type="GO" id="GO:0046872">
    <property type="term" value="F:metal ion binding"/>
    <property type="evidence" value="ECO:0007669"/>
    <property type="project" value="UniProtKB-KW"/>
</dbReference>
<name>A0A1W0WQE0_HYPEX</name>
<evidence type="ECO:0000256" key="3">
    <source>
        <dbReference type="ARBA" id="ARBA00022801"/>
    </source>
</evidence>
<dbReference type="SUPFAM" id="SSF55486">
    <property type="entry name" value="Metalloproteases ('zincins'), catalytic domain"/>
    <property type="match status" value="1"/>
</dbReference>
<dbReference type="Pfam" id="PF01400">
    <property type="entry name" value="Astacin"/>
    <property type="match status" value="1"/>
</dbReference>
<dbReference type="PANTHER" id="PTHR10127:SF780">
    <property type="entry name" value="METALLOENDOPEPTIDASE"/>
    <property type="match status" value="1"/>
</dbReference>
<dbReference type="EC" id="3.4.24.-" evidence="7"/>
<organism evidence="9 10">
    <name type="scientific">Hypsibius exemplaris</name>
    <name type="common">Freshwater tardigrade</name>
    <dbReference type="NCBI Taxonomy" id="2072580"/>
    <lineage>
        <taxon>Eukaryota</taxon>
        <taxon>Metazoa</taxon>
        <taxon>Ecdysozoa</taxon>
        <taxon>Tardigrada</taxon>
        <taxon>Eutardigrada</taxon>
        <taxon>Parachela</taxon>
        <taxon>Hypsibioidea</taxon>
        <taxon>Hypsibiidae</taxon>
        <taxon>Hypsibius</taxon>
    </lineage>
</organism>
<evidence type="ECO:0000313" key="9">
    <source>
        <dbReference type="EMBL" id="OQV17414.1"/>
    </source>
</evidence>
<evidence type="ECO:0000256" key="2">
    <source>
        <dbReference type="ARBA" id="ARBA00022723"/>
    </source>
</evidence>
<dbReference type="Gene3D" id="3.40.390.10">
    <property type="entry name" value="Collagenase (Catalytic Domain)"/>
    <property type="match status" value="1"/>
</dbReference>
<keyword evidence="1 7" id="KW-0645">Protease</keyword>
<dbReference type="InterPro" id="IPR024079">
    <property type="entry name" value="MetalloPept_cat_dom_sf"/>
</dbReference>
<dbReference type="EMBL" id="MTYJ01000061">
    <property type="protein sequence ID" value="OQV17414.1"/>
    <property type="molecule type" value="Genomic_DNA"/>
</dbReference>
<evidence type="ECO:0000256" key="7">
    <source>
        <dbReference type="RuleBase" id="RU361183"/>
    </source>
</evidence>
<dbReference type="Proteomes" id="UP000192578">
    <property type="component" value="Unassembled WGS sequence"/>
</dbReference>
<keyword evidence="3 7" id="KW-0378">Hydrolase</keyword>
<comment type="caution">
    <text evidence="9">The sequence shown here is derived from an EMBL/GenBank/DDBJ whole genome shotgun (WGS) entry which is preliminary data.</text>
</comment>
<evidence type="ECO:0000256" key="4">
    <source>
        <dbReference type="ARBA" id="ARBA00022833"/>
    </source>
</evidence>
<evidence type="ECO:0000256" key="5">
    <source>
        <dbReference type="ARBA" id="ARBA00023049"/>
    </source>
</evidence>
<gene>
    <name evidence="9" type="ORF">BV898_08517</name>
</gene>
<dbReference type="PROSITE" id="PS51864">
    <property type="entry name" value="ASTACIN"/>
    <property type="match status" value="1"/>
</dbReference>
<keyword evidence="10" id="KW-1185">Reference proteome</keyword>
<dbReference type="GO" id="GO:0004222">
    <property type="term" value="F:metalloendopeptidase activity"/>
    <property type="evidence" value="ECO:0007669"/>
    <property type="project" value="UniProtKB-UniRule"/>
</dbReference>
<dbReference type="PANTHER" id="PTHR10127">
    <property type="entry name" value="DISCOIDIN, CUB, EGF, LAMININ , AND ZINC METALLOPROTEASE DOMAIN CONTAINING"/>
    <property type="match status" value="1"/>
</dbReference>